<evidence type="ECO:0000313" key="3">
    <source>
        <dbReference type="Proteomes" id="UP000559027"/>
    </source>
</evidence>
<reference evidence="2 3" key="1">
    <citation type="journal article" date="2020" name="ISME J.">
        <title>Uncovering the hidden diversity of litter-decomposition mechanisms in mushroom-forming fungi.</title>
        <authorList>
            <person name="Floudas D."/>
            <person name="Bentzer J."/>
            <person name="Ahren D."/>
            <person name="Johansson T."/>
            <person name="Persson P."/>
            <person name="Tunlid A."/>
        </authorList>
    </citation>
    <scope>NUCLEOTIDE SEQUENCE [LARGE SCALE GENOMIC DNA]</scope>
    <source>
        <strain evidence="2 3">CBS 146.42</strain>
    </source>
</reference>
<name>A0A8H5LH18_9AGAR</name>
<comment type="caution">
    <text evidence="2">The sequence shown here is derived from an EMBL/GenBank/DDBJ whole genome shotgun (WGS) entry which is preliminary data.</text>
</comment>
<dbReference type="AlphaFoldDB" id="A0A8H5LH18"/>
<dbReference type="InterPro" id="IPR046522">
    <property type="entry name" value="DUF6699"/>
</dbReference>
<protein>
    <recommendedName>
        <fullName evidence="1">DUF6699 domain-containing protein</fullName>
    </recommendedName>
</protein>
<feature type="domain" description="DUF6699" evidence="1">
    <location>
        <begin position="36"/>
        <end position="158"/>
    </location>
</feature>
<accession>A0A8H5LH18</accession>
<dbReference type="Pfam" id="PF20415">
    <property type="entry name" value="DUF6699"/>
    <property type="match status" value="1"/>
</dbReference>
<gene>
    <name evidence="2" type="ORF">D9756_006850</name>
</gene>
<keyword evidence="3" id="KW-1185">Reference proteome</keyword>
<proteinExistence type="predicted"/>
<dbReference type="EMBL" id="JAACJO010000006">
    <property type="protein sequence ID" value="KAF5356872.1"/>
    <property type="molecule type" value="Genomic_DNA"/>
</dbReference>
<evidence type="ECO:0000313" key="2">
    <source>
        <dbReference type="EMBL" id="KAF5356872.1"/>
    </source>
</evidence>
<dbReference type="Proteomes" id="UP000559027">
    <property type="component" value="Unassembled WGS sequence"/>
</dbReference>
<organism evidence="2 3">
    <name type="scientific">Leucocoprinus leucothites</name>
    <dbReference type="NCBI Taxonomy" id="201217"/>
    <lineage>
        <taxon>Eukaryota</taxon>
        <taxon>Fungi</taxon>
        <taxon>Dikarya</taxon>
        <taxon>Basidiomycota</taxon>
        <taxon>Agaricomycotina</taxon>
        <taxon>Agaricomycetes</taxon>
        <taxon>Agaricomycetidae</taxon>
        <taxon>Agaricales</taxon>
        <taxon>Agaricineae</taxon>
        <taxon>Agaricaceae</taxon>
        <taxon>Leucocoprinus</taxon>
    </lineage>
</organism>
<dbReference type="OrthoDB" id="3172906at2759"/>
<sequence length="170" mass="19620">MHRTRPPYAPVPLPQPFAHPPVIDPVLQRLQSGVVITWSVSEHPSTAAAHMVLPYGEVWQNRPATSPCTSSLTIWSEPTRDRPIVIIKEPYVTIGDVLWHVYLAIRAAAREHYQPTPQPLLFHPHARPLPVPDVDEHQLRQWVLRYLNGHTVWKGLTFHDPDSWWLDVRR</sequence>
<evidence type="ECO:0000259" key="1">
    <source>
        <dbReference type="Pfam" id="PF20415"/>
    </source>
</evidence>